<keyword evidence="2" id="KW-0997">Cell inner membrane</keyword>
<evidence type="ECO:0000256" key="1">
    <source>
        <dbReference type="ARBA" id="ARBA00022475"/>
    </source>
</evidence>
<evidence type="ECO:0000256" key="4">
    <source>
        <dbReference type="ARBA" id="ARBA00023136"/>
    </source>
</evidence>
<dbReference type="GO" id="GO:0008758">
    <property type="term" value="F:UDP-2,3-diacylglucosamine hydrolase activity"/>
    <property type="evidence" value="ECO:0007669"/>
    <property type="project" value="TreeGrafter"/>
</dbReference>
<dbReference type="EMBL" id="JACDQQ010000358">
    <property type="protein sequence ID" value="MBA0084074.1"/>
    <property type="molecule type" value="Genomic_DNA"/>
</dbReference>
<dbReference type="InterPro" id="IPR004843">
    <property type="entry name" value="Calcineurin-like_PHP"/>
</dbReference>
<dbReference type="InterPro" id="IPR043461">
    <property type="entry name" value="LpxH-like"/>
</dbReference>
<dbReference type="GO" id="GO:0009245">
    <property type="term" value="P:lipid A biosynthetic process"/>
    <property type="evidence" value="ECO:0007669"/>
    <property type="project" value="TreeGrafter"/>
</dbReference>
<dbReference type="GO" id="GO:0016020">
    <property type="term" value="C:membrane"/>
    <property type="evidence" value="ECO:0007669"/>
    <property type="project" value="GOC"/>
</dbReference>
<evidence type="ECO:0000256" key="3">
    <source>
        <dbReference type="ARBA" id="ARBA00022723"/>
    </source>
</evidence>
<dbReference type="AlphaFoldDB" id="A0A7V8SVN6"/>
<dbReference type="SUPFAM" id="SSF56300">
    <property type="entry name" value="Metallo-dependent phosphatases"/>
    <property type="match status" value="1"/>
</dbReference>
<accession>A0A7V8SVN6</accession>
<protein>
    <submittedName>
        <fullName evidence="7">Metallophosphoesterase family protein</fullName>
    </submittedName>
</protein>
<dbReference type="PANTHER" id="PTHR34990">
    <property type="entry name" value="UDP-2,3-DIACYLGLUCOSAMINE HYDROLASE-RELATED"/>
    <property type="match status" value="1"/>
</dbReference>
<sequence length="236" mass="27911">RIAVISDLHIGAEDFAPEGFVEFLDYLEREHDEIILLGDVFECYFPVLPWKALEEYDRFDRQYQDITRRFRTSKYTLLSGNHDMVALRARGIPSQTERRNSGFRILLSHGHENEPAYQSPLRIRLVELYMWLGYRLKRMGFPGLYRYSYRMDYKINMKDGGSAHLEAARRLLRGGYDVVVFGHTHVERHVELRGGGTYINTGDCVRRRMYASLDLDRRECQLLEFPRRRVPVEREA</sequence>
<keyword evidence="3" id="KW-0479">Metal-binding</keyword>
<proteinExistence type="predicted"/>
<dbReference type="InterPro" id="IPR029052">
    <property type="entry name" value="Metallo-depent_PP-like"/>
</dbReference>
<comment type="caution">
    <text evidence="7">The sequence shown here is derived from an EMBL/GenBank/DDBJ whole genome shotgun (WGS) entry which is preliminary data.</text>
</comment>
<evidence type="ECO:0000313" key="8">
    <source>
        <dbReference type="Proteomes" id="UP000567293"/>
    </source>
</evidence>
<keyword evidence="4" id="KW-0472">Membrane</keyword>
<dbReference type="Proteomes" id="UP000567293">
    <property type="component" value="Unassembled WGS sequence"/>
</dbReference>
<feature type="non-terminal residue" evidence="7">
    <location>
        <position position="1"/>
    </location>
</feature>
<gene>
    <name evidence="7" type="ORF">HRJ53_03675</name>
</gene>
<dbReference type="Gene3D" id="3.60.21.10">
    <property type="match status" value="1"/>
</dbReference>
<feature type="domain" description="Calcineurin-like phosphoesterase" evidence="6">
    <location>
        <begin position="1"/>
        <end position="186"/>
    </location>
</feature>
<keyword evidence="1" id="KW-1003">Cell membrane</keyword>
<name>A0A7V8SVN6_9BACT</name>
<evidence type="ECO:0000259" key="6">
    <source>
        <dbReference type="Pfam" id="PF00149"/>
    </source>
</evidence>
<keyword evidence="5" id="KW-0464">Manganese</keyword>
<keyword evidence="8" id="KW-1185">Reference proteome</keyword>
<dbReference type="GO" id="GO:0046872">
    <property type="term" value="F:metal ion binding"/>
    <property type="evidence" value="ECO:0007669"/>
    <property type="project" value="UniProtKB-KW"/>
</dbReference>
<evidence type="ECO:0000256" key="5">
    <source>
        <dbReference type="ARBA" id="ARBA00023211"/>
    </source>
</evidence>
<evidence type="ECO:0000256" key="2">
    <source>
        <dbReference type="ARBA" id="ARBA00022519"/>
    </source>
</evidence>
<organism evidence="7 8">
    <name type="scientific">Candidatus Acidiferrum panamense</name>
    <dbReference type="NCBI Taxonomy" id="2741543"/>
    <lineage>
        <taxon>Bacteria</taxon>
        <taxon>Pseudomonadati</taxon>
        <taxon>Acidobacteriota</taxon>
        <taxon>Terriglobia</taxon>
        <taxon>Candidatus Acidiferrales</taxon>
        <taxon>Candidatus Acidiferrum</taxon>
    </lineage>
</organism>
<dbReference type="Pfam" id="PF00149">
    <property type="entry name" value="Metallophos"/>
    <property type="match status" value="1"/>
</dbReference>
<reference evidence="7" key="1">
    <citation type="submission" date="2020-06" db="EMBL/GenBank/DDBJ databases">
        <title>Legume-microbial interactions unlock mineral nutrients during tropical forest succession.</title>
        <authorList>
            <person name="Epihov D.Z."/>
        </authorList>
    </citation>
    <scope>NUCLEOTIDE SEQUENCE [LARGE SCALE GENOMIC DNA]</scope>
    <source>
        <strain evidence="7">Pan2503</strain>
    </source>
</reference>
<evidence type="ECO:0000313" key="7">
    <source>
        <dbReference type="EMBL" id="MBA0084074.1"/>
    </source>
</evidence>